<dbReference type="InterPro" id="IPR001789">
    <property type="entry name" value="Sig_transdc_resp-reg_receiver"/>
</dbReference>
<proteinExistence type="predicted"/>
<organism evidence="4 5">
    <name type="scientific">Candidatus Liptonbacteria bacterium RIFCSPLOWO2_01_FULL_53_13</name>
    <dbReference type="NCBI Taxonomy" id="1798651"/>
    <lineage>
        <taxon>Bacteria</taxon>
        <taxon>Candidatus Liptoniibacteriota</taxon>
    </lineage>
</organism>
<evidence type="ECO:0000313" key="5">
    <source>
        <dbReference type="Proteomes" id="UP000178348"/>
    </source>
</evidence>
<dbReference type="GO" id="GO:0000160">
    <property type="term" value="P:phosphorelay signal transduction system"/>
    <property type="evidence" value="ECO:0007669"/>
    <property type="project" value="InterPro"/>
</dbReference>
<dbReference type="EMBL" id="MHLB01000007">
    <property type="protein sequence ID" value="OGZ02607.1"/>
    <property type="molecule type" value="Genomic_DNA"/>
</dbReference>
<dbReference type="InterPro" id="IPR011006">
    <property type="entry name" value="CheY-like_superfamily"/>
</dbReference>
<name>A0A1G2CMY8_9BACT</name>
<feature type="domain" description="Response regulatory" evidence="3">
    <location>
        <begin position="6"/>
        <end position="128"/>
    </location>
</feature>
<evidence type="ECO:0000256" key="1">
    <source>
        <dbReference type="ARBA" id="ARBA00022553"/>
    </source>
</evidence>
<dbReference type="SMART" id="SM00448">
    <property type="entry name" value="REC"/>
    <property type="match status" value="1"/>
</dbReference>
<gene>
    <name evidence="4" type="ORF">A2946_01595</name>
</gene>
<comment type="caution">
    <text evidence="4">The sequence shown here is derived from an EMBL/GenBank/DDBJ whole genome shotgun (WGS) entry which is preliminary data.</text>
</comment>
<sequence length="130" mass="14342">MHNPPLILIVDDMPSFLEIFGEKLKGAGFAVETAPNGEEGIKRAKEIQPDLILMDVRMPVMNGTDAVVKLKDDEATKNLRVIFLTELGDPREEVQAVNRKFAQELGAVDYVKKSVDLDVLVAKVKSHLAS</sequence>
<dbReference type="InterPro" id="IPR050595">
    <property type="entry name" value="Bact_response_regulator"/>
</dbReference>
<dbReference type="AlphaFoldDB" id="A0A1G2CMY8"/>
<dbReference type="SUPFAM" id="SSF52172">
    <property type="entry name" value="CheY-like"/>
    <property type="match status" value="1"/>
</dbReference>
<dbReference type="PANTHER" id="PTHR44591">
    <property type="entry name" value="STRESS RESPONSE REGULATOR PROTEIN 1"/>
    <property type="match status" value="1"/>
</dbReference>
<keyword evidence="1 2" id="KW-0597">Phosphoprotein</keyword>
<accession>A0A1G2CMY8</accession>
<dbReference type="PROSITE" id="PS50110">
    <property type="entry name" value="RESPONSE_REGULATORY"/>
    <property type="match status" value="1"/>
</dbReference>
<reference evidence="4 5" key="1">
    <citation type="journal article" date="2016" name="Nat. Commun.">
        <title>Thousands of microbial genomes shed light on interconnected biogeochemical processes in an aquifer system.</title>
        <authorList>
            <person name="Anantharaman K."/>
            <person name="Brown C.T."/>
            <person name="Hug L.A."/>
            <person name="Sharon I."/>
            <person name="Castelle C.J."/>
            <person name="Probst A.J."/>
            <person name="Thomas B.C."/>
            <person name="Singh A."/>
            <person name="Wilkins M.J."/>
            <person name="Karaoz U."/>
            <person name="Brodie E.L."/>
            <person name="Williams K.H."/>
            <person name="Hubbard S.S."/>
            <person name="Banfield J.F."/>
        </authorList>
    </citation>
    <scope>NUCLEOTIDE SEQUENCE [LARGE SCALE GENOMIC DNA]</scope>
</reference>
<dbReference type="PANTHER" id="PTHR44591:SF3">
    <property type="entry name" value="RESPONSE REGULATORY DOMAIN-CONTAINING PROTEIN"/>
    <property type="match status" value="1"/>
</dbReference>
<dbReference type="Pfam" id="PF00072">
    <property type="entry name" value="Response_reg"/>
    <property type="match status" value="1"/>
</dbReference>
<feature type="modified residue" description="4-aspartylphosphate" evidence="2">
    <location>
        <position position="55"/>
    </location>
</feature>
<evidence type="ECO:0000256" key="2">
    <source>
        <dbReference type="PROSITE-ProRule" id="PRU00169"/>
    </source>
</evidence>
<evidence type="ECO:0000259" key="3">
    <source>
        <dbReference type="PROSITE" id="PS50110"/>
    </source>
</evidence>
<dbReference type="Gene3D" id="3.40.50.2300">
    <property type="match status" value="1"/>
</dbReference>
<evidence type="ECO:0000313" key="4">
    <source>
        <dbReference type="EMBL" id="OGZ02607.1"/>
    </source>
</evidence>
<protein>
    <recommendedName>
        <fullName evidence="3">Response regulatory domain-containing protein</fullName>
    </recommendedName>
</protein>
<dbReference type="Proteomes" id="UP000178348">
    <property type="component" value="Unassembled WGS sequence"/>
</dbReference>